<reference evidence="8 9" key="1">
    <citation type="submission" date="2018-06" db="EMBL/GenBank/DDBJ databases">
        <title>Genomic Encyclopedia of Type Strains, Phase III (KMG-III): the genomes of soil and plant-associated and newly described type strains.</title>
        <authorList>
            <person name="Whitman W."/>
        </authorList>
    </citation>
    <scope>NUCLEOTIDE SEQUENCE [LARGE SCALE GENOMIC DNA]</scope>
    <source>
        <strain evidence="8 9">JA737</strain>
    </source>
</reference>
<evidence type="ECO:0000256" key="3">
    <source>
        <dbReference type="ARBA" id="ARBA00022692"/>
    </source>
</evidence>
<evidence type="ECO:0000313" key="9">
    <source>
        <dbReference type="Proteomes" id="UP000247727"/>
    </source>
</evidence>
<comment type="subcellular location">
    <subcellularLocation>
        <location evidence="1">Cell membrane</location>
        <topology evidence="1">Multi-pass membrane protein</topology>
    </subcellularLocation>
</comment>
<sequence>MTEATTTQPTLTPVWDLGVRLFHWALALTVGLAALTGFLGEADTLRIHITAGLIAAALVIARIVWGFFGPTHARFADFLPDPAAIRAHLNGADARHLGHNPLGALMVFAMLAAVLVLAGTGLVILGGVLRLGPLAASFGPDAGFGARELHEMIAFCVVALIAAHLAGVVFESRRSRENLARAMLTGVKESRPGDVPVRETKAQLLMALLLIAALGASFLTANAALSHRPVPGLPVTQIDATTAAECGACHMAYPPSLLPAASWQALMAGLSDHFGEDASLPPATAAQIESWLTANAAETVQTLPARIFARTDAKAPFTLTETPAWKRIHGDLPEALFRAKPVASRANCAACHHDAATGRFSPFAIAIPKE</sequence>
<dbReference type="Gene3D" id="1.20.950.20">
    <property type="entry name" value="Transmembrane di-heme cytochromes, Chain C"/>
    <property type="match status" value="1"/>
</dbReference>
<dbReference type="AlphaFoldDB" id="A0A318TZ65"/>
<dbReference type="InterPro" id="IPR018588">
    <property type="entry name" value="Dihaem_cytochrome-c"/>
</dbReference>
<organism evidence="8 9">
    <name type="scientific">Rhodobacter viridis</name>
    <dbReference type="NCBI Taxonomy" id="1054202"/>
    <lineage>
        <taxon>Bacteria</taxon>
        <taxon>Pseudomonadati</taxon>
        <taxon>Pseudomonadota</taxon>
        <taxon>Alphaproteobacteria</taxon>
        <taxon>Rhodobacterales</taxon>
        <taxon>Rhodobacter group</taxon>
        <taxon>Rhodobacter</taxon>
    </lineage>
</organism>
<dbReference type="GO" id="GO:0009055">
    <property type="term" value="F:electron transfer activity"/>
    <property type="evidence" value="ECO:0007669"/>
    <property type="project" value="InterPro"/>
</dbReference>
<gene>
    <name evidence="8" type="ORF">C8J30_1184</name>
</gene>
<evidence type="ECO:0000256" key="2">
    <source>
        <dbReference type="ARBA" id="ARBA00022475"/>
    </source>
</evidence>
<evidence type="ECO:0000313" key="8">
    <source>
        <dbReference type="EMBL" id="PYF07405.1"/>
    </source>
</evidence>
<dbReference type="PANTHER" id="PTHR30485:SF2">
    <property type="entry name" value="BLL0597 PROTEIN"/>
    <property type="match status" value="1"/>
</dbReference>
<dbReference type="Proteomes" id="UP000247727">
    <property type="component" value="Unassembled WGS sequence"/>
</dbReference>
<dbReference type="EMBL" id="QJTK01000018">
    <property type="protein sequence ID" value="PYF07405.1"/>
    <property type="molecule type" value="Genomic_DNA"/>
</dbReference>
<keyword evidence="5 6" id="KW-0472">Membrane</keyword>
<keyword evidence="3 6" id="KW-0812">Transmembrane</keyword>
<feature type="transmembrane region" description="Helical" evidence="6">
    <location>
        <begin position="105"/>
        <end position="131"/>
    </location>
</feature>
<dbReference type="InterPro" id="IPR051542">
    <property type="entry name" value="Hydrogenase_cytochrome"/>
</dbReference>
<dbReference type="InterPro" id="IPR011577">
    <property type="entry name" value="Cyt_b561_bac/Ni-Hgenase"/>
</dbReference>
<feature type="transmembrane region" description="Helical" evidence="6">
    <location>
        <begin position="152"/>
        <end position="170"/>
    </location>
</feature>
<proteinExistence type="predicted"/>
<feature type="transmembrane region" description="Helical" evidence="6">
    <location>
        <begin position="47"/>
        <end position="68"/>
    </location>
</feature>
<comment type="caution">
    <text evidence="8">The sequence shown here is derived from an EMBL/GenBank/DDBJ whole genome shotgun (WGS) entry which is preliminary data.</text>
</comment>
<keyword evidence="4 6" id="KW-1133">Transmembrane helix</keyword>
<dbReference type="SUPFAM" id="SSF81342">
    <property type="entry name" value="Transmembrane di-heme cytochromes"/>
    <property type="match status" value="1"/>
</dbReference>
<dbReference type="GO" id="GO:0022904">
    <property type="term" value="P:respiratory electron transport chain"/>
    <property type="evidence" value="ECO:0007669"/>
    <property type="project" value="InterPro"/>
</dbReference>
<feature type="transmembrane region" description="Helical" evidence="6">
    <location>
        <begin position="21"/>
        <end position="40"/>
    </location>
</feature>
<keyword evidence="2" id="KW-1003">Cell membrane</keyword>
<feature type="domain" description="Cytochrome b561 bacterial/Ni-hydrogenase" evidence="7">
    <location>
        <begin position="14"/>
        <end position="186"/>
    </location>
</feature>
<evidence type="ECO:0000256" key="5">
    <source>
        <dbReference type="ARBA" id="ARBA00023136"/>
    </source>
</evidence>
<feature type="transmembrane region" description="Helical" evidence="6">
    <location>
        <begin position="204"/>
        <end position="225"/>
    </location>
</feature>
<dbReference type="GO" id="GO:0020037">
    <property type="term" value="F:heme binding"/>
    <property type="evidence" value="ECO:0007669"/>
    <property type="project" value="TreeGrafter"/>
</dbReference>
<protein>
    <submittedName>
        <fullName evidence="8">Cytochrome b</fullName>
    </submittedName>
</protein>
<dbReference type="Pfam" id="PF01292">
    <property type="entry name" value="Ni_hydr_CYTB"/>
    <property type="match status" value="1"/>
</dbReference>
<evidence type="ECO:0000256" key="4">
    <source>
        <dbReference type="ARBA" id="ARBA00022989"/>
    </source>
</evidence>
<evidence type="ECO:0000256" key="1">
    <source>
        <dbReference type="ARBA" id="ARBA00004651"/>
    </source>
</evidence>
<evidence type="ECO:0000256" key="6">
    <source>
        <dbReference type="SAM" id="Phobius"/>
    </source>
</evidence>
<keyword evidence="9" id="KW-1185">Reference proteome</keyword>
<dbReference type="OrthoDB" id="196472at2"/>
<accession>A0A318TZ65</accession>
<evidence type="ECO:0000259" key="7">
    <source>
        <dbReference type="Pfam" id="PF01292"/>
    </source>
</evidence>
<dbReference type="GO" id="GO:0005886">
    <property type="term" value="C:plasma membrane"/>
    <property type="evidence" value="ECO:0007669"/>
    <property type="project" value="UniProtKB-SubCell"/>
</dbReference>
<name>A0A318TZ65_9RHOB</name>
<dbReference type="SUPFAM" id="SSF48695">
    <property type="entry name" value="Multiheme cytochromes"/>
    <property type="match status" value="1"/>
</dbReference>
<dbReference type="RefSeq" id="WP_110806881.1">
    <property type="nucleotide sequence ID" value="NZ_QJTK01000018.1"/>
</dbReference>
<dbReference type="PANTHER" id="PTHR30485">
    <property type="entry name" value="NI/FE-HYDROGENASE 1 B-TYPE CYTOCHROME SUBUNIT"/>
    <property type="match status" value="1"/>
</dbReference>
<dbReference type="InterPro" id="IPR036280">
    <property type="entry name" value="Multihaem_cyt_sf"/>
</dbReference>
<dbReference type="Pfam" id="PF09626">
    <property type="entry name" value="DHC"/>
    <property type="match status" value="1"/>
</dbReference>
<dbReference type="InterPro" id="IPR016174">
    <property type="entry name" value="Di-haem_cyt_TM"/>
</dbReference>